<dbReference type="InterPro" id="IPR001173">
    <property type="entry name" value="Glyco_trans_2-like"/>
</dbReference>
<gene>
    <name evidence="2" type="ORF">E7Z73_03590</name>
</gene>
<dbReference type="PANTHER" id="PTHR43179:SF7">
    <property type="entry name" value="RHAMNOSYLTRANSFERASE WBBL"/>
    <property type="match status" value="1"/>
</dbReference>
<comment type="caution">
    <text evidence="2">The sequence shown here is derived from an EMBL/GenBank/DDBJ whole genome shotgun (WGS) entry which is preliminary data.</text>
</comment>
<dbReference type="InterPro" id="IPR029044">
    <property type="entry name" value="Nucleotide-diphossugar_trans"/>
</dbReference>
<feature type="domain" description="Glycosyltransferase 2-like" evidence="1">
    <location>
        <begin position="156"/>
        <end position="275"/>
    </location>
</feature>
<dbReference type="EMBL" id="SUTE01000030">
    <property type="protein sequence ID" value="MBE6504816.1"/>
    <property type="molecule type" value="Genomic_DNA"/>
</dbReference>
<dbReference type="PANTHER" id="PTHR43179">
    <property type="entry name" value="RHAMNOSYLTRANSFERASE WBBL"/>
    <property type="match status" value="1"/>
</dbReference>
<proteinExistence type="predicted"/>
<dbReference type="Pfam" id="PF00535">
    <property type="entry name" value="Glycos_transf_2"/>
    <property type="match status" value="1"/>
</dbReference>
<evidence type="ECO:0000259" key="1">
    <source>
        <dbReference type="Pfam" id="PF00535"/>
    </source>
</evidence>
<dbReference type="SUPFAM" id="SSF53448">
    <property type="entry name" value="Nucleotide-diphospho-sugar transferases"/>
    <property type="match status" value="1"/>
</dbReference>
<name>A0A8T3VF46_9EURY</name>
<evidence type="ECO:0000313" key="2">
    <source>
        <dbReference type="EMBL" id="MBE6504816.1"/>
    </source>
</evidence>
<dbReference type="Gene3D" id="3.90.550.10">
    <property type="entry name" value="Spore Coat Polysaccharide Biosynthesis Protein SpsA, Chain A"/>
    <property type="match status" value="1"/>
</dbReference>
<dbReference type="CDD" id="cd04186">
    <property type="entry name" value="GT_2_like_c"/>
    <property type="match status" value="1"/>
</dbReference>
<organism evidence="2 3">
    <name type="scientific">Methanobrevibacter millerae</name>
    <dbReference type="NCBI Taxonomy" id="230361"/>
    <lineage>
        <taxon>Archaea</taxon>
        <taxon>Methanobacteriati</taxon>
        <taxon>Methanobacteriota</taxon>
        <taxon>Methanomada group</taxon>
        <taxon>Methanobacteria</taxon>
        <taxon>Methanobacteriales</taxon>
        <taxon>Methanobacteriaceae</taxon>
        <taxon>Methanobrevibacter</taxon>
    </lineage>
</organism>
<evidence type="ECO:0000313" key="3">
    <source>
        <dbReference type="Proteomes" id="UP000762703"/>
    </source>
</evidence>
<protein>
    <submittedName>
        <fullName evidence="2">Glycosyltransferase family 2 protein</fullName>
    </submittedName>
</protein>
<sequence>MSLIKIIRKVDLIFLSSEIMVTFKDFLIKSKFNVNKAKIYQESYDKIMKSGLFDKNYYLKAYPHVEKSGMDPLFHYLFYGAGEHKNPSPSFDLKRYLQEYPEIEKNNLNPLIHYIDNNNDGFIVDNSPFVLKKKKIIDTNKLYLSNYEFDSEPMVSIIVLTRNGINHLKLLFEDFDEKTNYSNYEIIVVDNASTDDSVSFLKSLDLPITIIENSENVSFSKGNNDAAKIANGEYLLLMNNDIEPTYGWLNEMVGCMLSNENVGSVGAKLIFPYYEDMESQAQSYTIQHAGVKFREERTPYIYGPYHENMYSTLVFSSDVNHQKEVLSNTAACILIPKDIYFELDGLDENYIYGYEDIDFAFKLYKNKYKSIYNPFALAFHHESSTRYENEAKKNRLNYENIMHFYSKWGDFIFKEILIDKINQNHFITDKKLDISIVSKNNKFITKLVKDLNNKGFNVKLIPDLNNLDIGQNCDILISNDKDYDVDKLISRLNTIKVLISDDNDARYDICLEKCENYADKLMDVIEDRYL</sequence>
<dbReference type="AlphaFoldDB" id="A0A8T3VF46"/>
<dbReference type="Proteomes" id="UP000762703">
    <property type="component" value="Unassembled WGS sequence"/>
</dbReference>
<reference evidence="2" key="1">
    <citation type="submission" date="2019-04" db="EMBL/GenBank/DDBJ databases">
        <title>Evolution of Biomass-Degrading Anaerobic Consortia Revealed by Metagenomics.</title>
        <authorList>
            <person name="Peng X."/>
        </authorList>
    </citation>
    <scope>NUCLEOTIDE SEQUENCE</scope>
    <source>
        <strain evidence="2">SIG12</strain>
    </source>
</reference>
<accession>A0A8T3VF46</accession>